<dbReference type="PROSITE" id="PS51203">
    <property type="entry name" value="CS"/>
    <property type="match status" value="1"/>
</dbReference>
<dbReference type="Gene3D" id="1.25.40.10">
    <property type="entry name" value="Tetratricopeptide repeat domain"/>
    <property type="match status" value="1"/>
</dbReference>
<dbReference type="EMBL" id="JAPFFF010000023">
    <property type="protein sequence ID" value="KAK8852656.1"/>
    <property type="molecule type" value="Genomic_DNA"/>
</dbReference>
<feature type="domain" description="CS" evidence="2">
    <location>
        <begin position="9"/>
        <end position="109"/>
    </location>
</feature>
<evidence type="ECO:0000313" key="3">
    <source>
        <dbReference type="EMBL" id="KAK8852656.1"/>
    </source>
</evidence>
<proteinExistence type="predicted"/>
<evidence type="ECO:0000256" key="1">
    <source>
        <dbReference type="SAM" id="Phobius"/>
    </source>
</evidence>
<dbReference type="InterPro" id="IPR011990">
    <property type="entry name" value="TPR-like_helical_dom_sf"/>
</dbReference>
<dbReference type="SUPFAM" id="SSF49764">
    <property type="entry name" value="HSP20-like chaperones"/>
    <property type="match status" value="1"/>
</dbReference>
<feature type="transmembrane region" description="Helical" evidence="1">
    <location>
        <begin position="346"/>
        <end position="364"/>
    </location>
</feature>
<keyword evidence="1" id="KW-0472">Membrane</keyword>
<accession>A0ABR2HUC9</accession>
<keyword evidence="1" id="KW-1133">Transmembrane helix</keyword>
<dbReference type="SUPFAM" id="SSF81901">
    <property type="entry name" value="HCP-like"/>
    <property type="match status" value="1"/>
</dbReference>
<keyword evidence="4" id="KW-1185">Reference proteome</keyword>
<keyword evidence="1" id="KW-0812">Transmembrane</keyword>
<evidence type="ECO:0000313" key="4">
    <source>
        <dbReference type="Proteomes" id="UP001470230"/>
    </source>
</evidence>
<dbReference type="InterPro" id="IPR008978">
    <property type="entry name" value="HSP20-like_chaperone"/>
</dbReference>
<organism evidence="3 4">
    <name type="scientific">Tritrichomonas musculus</name>
    <dbReference type="NCBI Taxonomy" id="1915356"/>
    <lineage>
        <taxon>Eukaryota</taxon>
        <taxon>Metamonada</taxon>
        <taxon>Parabasalia</taxon>
        <taxon>Tritrichomonadida</taxon>
        <taxon>Tritrichomonadidae</taxon>
        <taxon>Tritrichomonas</taxon>
    </lineage>
</organism>
<comment type="caution">
    <text evidence="3">The sequence shown here is derived from an EMBL/GenBank/DDBJ whole genome shotgun (WGS) entry which is preliminary data.</text>
</comment>
<evidence type="ECO:0000259" key="2">
    <source>
        <dbReference type="PROSITE" id="PS51203"/>
    </source>
</evidence>
<dbReference type="InterPro" id="IPR007052">
    <property type="entry name" value="CS_dom"/>
</dbReference>
<sequence length="370" mass="42555">MKRINPQLEPLYNYNISQNENQITIILNVPNDFDANIISIDCESTEPQKFGLKVSIPNNPPFICGAIFAEVIPESVKTQIETKKTKKNVYNYFNITLDKKSKFIWPSLIVGKHPITDEIDPMSIYLISIIKLQSNKEEERVVAENEISYAVDLGLPIATRVYAEYLINNNEKEKCIELLKSSADEYNDADSMCELGRILCNWKKETIAEGLEYLKRASKLGKSEINGLIGQILSPFSNFEYDNKDPKEAVHYLQLAINPEIDDDECESEHVDIDIEIEEEEEEDKENKIENENEIDIKNENENLIHVESEKDFESEKQRFVYEKELEKILESGIIIDSENNKNKKVVFIAVGSVLLIVGIALLLRFKKKR</sequence>
<name>A0ABR2HUC9_9EUKA</name>
<protein>
    <recommendedName>
        <fullName evidence="2">CS domain-containing protein</fullName>
    </recommendedName>
</protein>
<dbReference type="Gene3D" id="2.60.40.790">
    <property type="match status" value="1"/>
</dbReference>
<reference evidence="3 4" key="1">
    <citation type="submission" date="2024-04" db="EMBL/GenBank/DDBJ databases">
        <title>Tritrichomonas musculus Genome.</title>
        <authorList>
            <person name="Alves-Ferreira E."/>
            <person name="Grigg M."/>
            <person name="Lorenzi H."/>
            <person name="Galac M."/>
        </authorList>
    </citation>
    <scope>NUCLEOTIDE SEQUENCE [LARGE SCALE GENOMIC DNA]</scope>
    <source>
        <strain evidence="3 4">EAF2021</strain>
    </source>
</reference>
<gene>
    <name evidence="3" type="ORF">M9Y10_017644</name>
</gene>
<dbReference type="Proteomes" id="UP001470230">
    <property type="component" value="Unassembled WGS sequence"/>
</dbReference>